<comment type="caution">
    <text evidence="1">The sequence shown here is derived from an EMBL/GenBank/DDBJ whole genome shotgun (WGS) entry which is preliminary data.</text>
</comment>
<keyword evidence="2" id="KW-1185">Reference proteome</keyword>
<reference evidence="1" key="1">
    <citation type="submission" date="2022-11" db="EMBL/GenBank/DDBJ databases">
        <title>Genome Sequence of Cubamyces cubensis.</title>
        <authorList>
            <person name="Buettner E."/>
        </authorList>
    </citation>
    <scope>NUCLEOTIDE SEQUENCE</scope>
    <source>
        <strain evidence="1">MPL-01</strain>
    </source>
</reference>
<organism evidence="1 2">
    <name type="scientific">Trametes cubensis</name>
    <dbReference type="NCBI Taxonomy" id="1111947"/>
    <lineage>
        <taxon>Eukaryota</taxon>
        <taxon>Fungi</taxon>
        <taxon>Dikarya</taxon>
        <taxon>Basidiomycota</taxon>
        <taxon>Agaricomycotina</taxon>
        <taxon>Agaricomycetes</taxon>
        <taxon>Polyporales</taxon>
        <taxon>Polyporaceae</taxon>
        <taxon>Trametes</taxon>
    </lineage>
</organism>
<gene>
    <name evidence="1" type="ORF">ONZ51_g5247</name>
</gene>
<protein>
    <submittedName>
        <fullName evidence="1">Uncharacterized protein</fullName>
    </submittedName>
</protein>
<proteinExistence type="predicted"/>
<accession>A0AAD7TWV2</accession>
<dbReference type="EMBL" id="JAPEVG010000110">
    <property type="protein sequence ID" value="KAJ8482624.1"/>
    <property type="molecule type" value="Genomic_DNA"/>
</dbReference>
<sequence length="553" mass="61814">MSYNFQSSSISVYEALSRAGPELASIINDNIRTLYQLQLGLAGMMNGPEGDDSKGLLYERLEALCAFTTAWESGEHPVHEITLASSQQSGHSMWHYIPPRIALDVSCIDKQAGSLIIHRPPGVLSGISGNEYTYEGLAARINLRSITGFHVDLAQDLFIWCDGITNTPRPSLHFCSLSNHFGPHHDAARPTISSCFPTYMEWFPFLEIQVFGDIVAWSMYGGDTGDQATDLLIINWKTGVVIMHMHFPNDRIYVMLISRTQLCALHCDTMSIYLYTLNPCASADSKVTTFEDSFAVLRLPACHDRVVRKVVYGDIGFPPAYPDGTSYHFRHDPTHSLLVVTINLDYALDDAESDPEHRPTGTERFLLFIPVGTLLREYHFADPHDQYATAFPPGVIQGSGSEPHRTIPWERWGPSGTRMISLQSARSDLESDINAPPSILGAHVALIAYRPSDEQYVATIYEVHPLADATAPLPMAKAESTVVELGKEAHRQRSEGDYIRGSKTWKDDIHTTFPYKTTTRILPHCDVDGRPRYMDQRNILLTHDGLVHIKNDE</sequence>
<evidence type="ECO:0000313" key="2">
    <source>
        <dbReference type="Proteomes" id="UP001215151"/>
    </source>
</evidence>
<evidence type="ECO:0000313" key="1">
    <source>
        <dbReference type="EMBL" id="KAJ8482624.1"/>
    </source>
</evidence>
<dbReference type="Proteomes" id="UP001215151">
    <property type="component" value="Unassembled WGS sequence"/>
</dbReference>
<dbReference type="AlphaFoldDB" id="A0AAD7TWV2"/>
<name>A0AAD7TWV2_9APHY</name>